<feature type="domain" description="HTH tetR-type" evidence="3">
    <location>
        <begin position="22"/>
        <end position="82"/>
    </location>
</feature>
<dbReference type="Pfam" id="PF00440">
    <property type="entry name" value="TetR_N"/>
    <property type="match status" value="1"/>
</dbReference>
<accession>A0A8J6ISN0</accession>
<dbReference type="SUPFAM" id="SSF48498">
    <property type="entry name" value="Tetracyclin repressor-like, C-terminal domain"/>
    <property type="match status" value="1"/>
</dbReference>
<dbReference type="InterPro" id="IPR050109">
    <property type="entry name" value="HTH-type_TetR-like_transc_reg"/>
</dbReference>
<dbReference type="Gene3D" id="1.10.357.10">
    <property type="entry name" value="Tetracycline Repressor, domain 2"/>
    <property type="match status" value="1"/>
</dbReference>
<protein>
    <submittedName>
        <fullName evidence="4">TetR/AcrR family transcriptional regulator</fullName>
    </submittedName>
</protein>
<dbReference type="PROSITE" id="PS50977">
    <property type="entry name" value="HTH_TETR_2"/>
    <property type="match status" value="1"/>
</dbReference>
<dbReference type="Proteomes" id="UP000601768">
    <property type="component" value="Unassembled WGS sequence"/>
</dbReference>
<gene>
    <name evidence="4" type="ORF">H8B19_09105</name>
</gene>
<dbReference type="GO" id="GO:0003700">
    <property type="term" value="F:DNA-binding transcription factor activity"/>
    <property type="evidence" value="ECO:0007669"/>
    <property type="project" value="TreeGrafter"/>
</dbReference>
<comment type="caution">
    <text evidence="4">The sequence shown here is derived from an EMBL/GenBank/DDBJ whole genome shotgun (WGS) entry which is preliminary data.</text>
</comment>
<dbReference type="RefSeq" id="WP_186506511.1">
    <property type="nucleotide sequence ID" value="NZ_JACNEP010000006.1"/>
</dbReference>
<name>A0A8J6ISN0_9ALTE</name>
<dbReference type="InterPro" id="IPR039536">
    <property type="entry name" value="TetR_C_Proteobacteria"/>
</dbReference>
<evidence type="ECO:0000313" key="4">
    <source>
        <dbReference type="EMBL" id="MBC3766036.1"/>
    </source>
</evidence>
<dbReference type="SUPFAM" id="SSF46689">
    <property type="entry name" value="Homeodomain-like"/>
    <property type="match status" value="1"/>
</dbReference>
<dbReference type="InterPro" id="IPR009057">
    <property type="entry name" value="Homeodomain-like_sf"/>
</dbReference>
<dbReference type="InterPro" id="IPR001647">
    <property type="entry name" value="HTH_TetR"/>
</dbReference>
<keyword evidence="1 2" id="KW-0238">DNA-binding</keyword>
<organism evidence="4 5">
    <name type="scientific">Neptunicella marina</name>
    <dbReference type="NCBI Taxonomy" id="2125989"/>
    <lineage>
        <taxon>Bacteria</taxon>
        <taxon>Pseudomonadati</taxon>
        <taxon>Pseudomonadota</taxon>
        <taxon>Gammaproteobacteria</taxon>
        <taxon>Alteromonadales</taxon>
        <taxon>Alteromonadaceae</taxon>
        <taxon>Neptunicella</taxon>
    </lineage>
</organism>
<dbReference type="Gene3D" id="1.10.10.60">
    <property type="entry name" value="Homeodomain-like"/>
    <property type="match status" value="1"/>
</dbReference>
<dbReference type="AlphaFoldDB" id="A0A8J6ISN0"/>
<dbReference type="PRINTS" id="PR00455">
    <property type="entry name" value="HTHTETR"/>
</dbReference>
<reference evidence="4" key="2">
    <citation type="submission" date="2020-08" db="EMBL/GenBank/DDBJ databases">
        <authorList>
            <person name="Lai Q."/>
        </authorList>
    </citation>
    <scope>NUCLEOTIDE SEQUENCE</scope>
    <source>
        <strain evidence="4">S27-2</strain>
    </source>
</reference>
<reference evidence="4" key="1">
    <citation type="journal article" date="2018" name="Int. J. Syst. Evol. Microbiol.">
        <title>Neptunicella marina gen. nov., sp. nov., isolated from surface seawater.</title>
        <authorList>
            <person name="Liu X."/>
            <person name="Lai Q."/>
            <person name="Du Y."/>
            <person name="Zhang X."/>
            <person name="Liu Z."/>
            <person name="Sun F."/>
            <person name="Shao Z."/>
        </authorList>
    </citation>
    <scope>NUCLEOTIDE SEQUENCE</scope>
    <source>
        <strain evidence="4">S27-2</strain>
    </source>
</reference>
<evidence type="ECO:0000256" key="1">
    <source>
        <dbReference type="ARBA" id="ARBA00023125"/>
    </source>
</evidence>
<dbReference type="EMBL" id="JACNEP010000006">
    <property type="protein sequence ID" value="MBC3766036.1"/>
    <property type="molecule type" value="Genomic_DNA"/>
</dbReference>
<keyword evidence="5" id="KW-1185">Reference proteome</keyword>
<dbReference type="InterPro" id="IPR036271">
    <property type="entry name" value="Tet_transcr_reg_TetR-rel_C_sf"/>
</dbReference>
<dbReference type="PANTHER" id="PTHR30055">
    <property type="entry name" value="HTH-TYPE TRANSCRIPTIONAL REGULATOR RUTR"/>
    <property type="match status" value="1"/>
</dbReference>
<feature type="DNA-binding region" description="H-T-H motif" evidence="2">
    <location>
        <begin position="45"/>
        <end position="64"/>
    </location>
</feature>
<proteinExistence type="predicted"/>
<sequence>MSSQISSNCPADENYIPREKGLIRRDRILDAATEIFCQNGFEAASLQEIMSIAGGSLATLYRLFGNKEGLFQAVIERTSGQMIEKLSVPCVEAKNPEQVLISMGMSFLDLLTSPKVGAIHRLLISESARYPQLREIFLKTAPERNMRFVADYLQSLVDKGYLQLDDCYIGAQQLMSMFKGNYHLRCVFGDEVKLTEAEKQNFVSRAVKLFLNGCAVDRKL</sequence>
<dbReference type="Pfam" id="PF14246">
    <property type="entry name" value="TetR_C_7"/>
    <property type="match status" value="1"/>
</dbReference>
<dbReference type="GO" id="GO:0000976">
    <property type="term" value="F:transcription cis-regulatory region binding"/>
    <property type="evidence" value="ECO:0007669"/>
    <property type="project" value="TreeGrafter"/>
</dbReference>
<evidence type="ECO:0000313" key="5">
    <source>
        <dbReference type="Proteomes" id="UP000601768"/>
    </source>
</evidence>
<evidence type="ECO:0000256" key="2">
    <source>
        <dbReference type="PROSITE-ProRule" id="PRU00335"/>
    </source>
</evidence>
<dbReference type="PANTHER" id="PTHR30055:SF146">
    <property type="entry name" value="HTH-TYPE TRANSCRIPTIONAL DUAL REGULATOR CECR"/>
    <property type="match status" value="1"/>
</dbReference>
<evidence type="ECO:0000259" key="3">
    <source>
        <dbReference type="PROSITE" id="PS50977"/>
    </source>
</evidence>